<evidence type="ECO:0000256" key="2">
    <source>
        <dbReference type="ARBA" id="ARBA00005722"/>
    </source>
</evidence>
<dbReference type="AlphaFoldDB" id="A0A448SEF5"/>
<keyword evidence="4" id="KW-0472">Membrane</keyword>
<dbReference type="EMBL" id="LR134492">
    <property type="protein sequence ID" value="VEI66092.1"/>
    <property type="molecule type" value="Genomic_DNA"/>
</dbReference>
<accession>A0A448SEF5</accession>
<evidence type="ECO:0000256" key="4">
    <source>
        <dbReference type="ARBA" id="ARBA00023136"/>
    </source>
</evidence>
<name>A0A448SEF5_SERFO</name>
<sequence length="257" mass="28862">MMDYSSLSTRTSFLMVKPFSLAAILLTGNTYAGDWSVGAGVLAEQLPYRDYDAQYIPLPIVTYQGEQFFINSQGIGINLLSSEKHNLHLAVNYSPLSFKPADSDDPAMRKLDKRRATAMAGIGYQYHADWGSLNADIATDVLGYSDGVIADVGYQYRFQFGKFQLVPGFGMRWQNRAFNNYYFGISEPESQRSGMQQYRAKSGVTSYISLASYYAINNDWQLFLMGFNEQMSDTVKDSPMTDRDYSINAVAGVLYSF</sequence>
<keyword evidence="3 6" id="KW-0732">Signal</keyword>
<evidence type="ECO:0000313" key="8">
    <source>
        <dbReference type="Proteomes" id="UP000270487"/>
    </source>
</evidence>
<evidence type="ECO:0000256" key="3">
    <source>
        <dbReference type="ARBA" id="ARBA00022729"/>
    </source>
</evidence>
<dbReference type="GO" id="GO:0009279">
    <property type="term" value="C:cell outer membrane"/>
    <property type="evidence" value="ECO:0007669"/>
    <property type="project" value="UniProtKB-SubCell"/>
</dbReference>
<comment type="subcellular location">
    <subcellularLocation>
        <location evidence="1">Cell outer membrane</location>
    </subcellularLocation>
</comment>
<dbReference type="RefSeq" id="WP_141131555.1">
    <property type="nucleotide sequence ID" value="NZ_CAMKUD010000006.1"/>
</dbReference>
<dbReference type="GO" id="GO:0009252">
    <property type="term" value="P:peptidoglycan biosynthetic process"/>
    <property type="evidence" value="ECO:0007669"/>
    <property type="project" value="TreeGrafter"/>
</dbReference>
<dbReference type="Proteomes" id="UP000270487">
    <property type="component" value="Chromosome"/>
</dbReference>
<evidence type="ECO:0000313" key="7">
    <source>
        <dbReference type="EMBL" id="VEI66092.1"/>
    </source>
</evidence>
<evidence type="ECO:0000256" key="5">
    <source>
        <dbReference type="ARBA" id="ARBA00023237"/>
    </source>
</evidence>
<gene>
    <name evidence="7" type="primary">mipA_1</name>
    <name evidence="7" type="ORF">NCTC13193_01517</name>
</gene>
<dbReference type="InterPro" id="IPR010583">
    <property type="entry name" value="MipA"/>
</dbReference>
<keyword evidence="5" id="KW-0998">Cell outer membrane</keyword>
<protein>
    <submittedName>
        <fullName evidence="7">MltA-interacting protein</fullName>
    </submittedName>
</protein>
<organism evidence="7 8">
    <name type="scientific">Serratia fonticola</name>
    <dbReference type="NCBI Taxonomy" id="47917"/>
    <lineage>
        <taxon>Bacteria</taxon>
        <taxon>Pseudomonadati</taxon>
        <taxon>Pseudomonadota</taxon>
        <taxon>Gammaproteobacteria</taxon>
        <taxon>Enterobacterales</taxon>
        <taxon>Yersiniaceae</taxon>
        <taxon>Serratia</taxon>
    </lineage>
</organism>
<comment type="similarity">
    <text evidence="2">Belongs to the MipA/OmpV family.</text>
</comment>
<feature type="chain" id="PRO_5019279985" evidence="6">
    <location>
        <begin position="33"/>
        <end position="257"/>
    </location>
</feature>
<reference evidence="7 8" key="1">
    <citation type="submission" date="2018-12" db="EMBL/GenBank/DDBJ databases">
        <authorList>
            <consortium name="Pathogen Informatics"/>
        </authorList>
    </citation>
    <scope>NUCLEOTIDE SEQUENCE [LARGE SCALE GENOMIC DNA]</scope>
    <source>
        <strain evidence="7 8">NCTC13193</strain>
    </source>
</reference>
<dbReference type="Pfam" id="PF06629">
    <property type="entry name" value="MipA"/>
    <property type="match status" value="1"/>
</dbReference>
<proteinExistence type="inferred from homology"/>
<evidence type="ECO:0000256" key="1">
    <source>
        <dbReference type="ARBA" id="ARBA00004442"/>
    </source>
</evidence>
<dbReference type="PANTHER" id="PTHR38776:SF1">
    <property type="entry name" value="MLTA-INTERACTING PROTEIN-RELATED"/>
    <property type="match status" value="1"/>
</dbReference>
<dbReference type="PANTHER" id="PTHR38776">
    <property type="entry name" value="MLTA-INTERACTING PROTEIN-RELATED"/>
    <property type="match status" value="1"/>
</dbReference>
<feature type="signal peptide" evidence="6">
    <location>
        <begin position="1"/>
        <end position="32"/>
    </location>
</feature>
<evidence type="ECO:0000256" key="6">
    <source>
        <dbReference type="SAM" id="SignalP"/>
    </source>
</evidence>